<accession>A0AA96Y3Y1</accession>
<reference evidence="1" key="1">
    <citation type="submission" date="2020-05" db="EMBL/GenBank/DDBJ databases">
        <authorList>
            <person name="Zhu T."/>
            <person name="Keshari N."/>
            <person name="Lu X."/>
        </authorList>
    </citation>
    <scope>NUCLEOTIDE SEQUENCE</scope>
    <source>
        <strain evidence="1">NK1-22</strain>
    </source>
</reference>
<evidence type="ECO:0000313" key="1">
    <source>
        <dbReference type="EMBL" id="WOB42974.1"/>
    </source>
</evidence>
<name>A0AA96Y3Y1_9CYAN</name>
<dbReference type="AlphaFoldDB" id="A0AA96Y3Y1"/>
<proteinExistence type="predicted"/>
<dbReference type="EMBL" id="CP053540">
    <property type="protein sequence ID" value="WOB42974.1"/>
    <property type="molecule type" value="Genomic_DNA"/>
</dbReference>
<dbReference type="RefSeq" id="WP_316792006.1">
    <property type="nucleotide sequence ID" value="NZ_CP053540.1"/>
</dbReference>
<gene>
    <name evidence="1" type="ORF">HNI00_07260</name>
</gene>
<sequence>MNPNAEWQAFPEAVAGAELFRITQGPTDAYNSAFISRYLISGPRSGRLRPWIKIYPSLEPIIINVPFPEDLQGPGFLLYEVQIRRRLPFYPSPWNIEIEVFYE</sequence>
<protein>
    <submittedName>
        <fullName evidence="1">Uncharacterized protein</fullName>
    </submittedName>
</protein>
<dbReference type="KEGG" id="tog:HNI00_07260"/>
<organism evidence="1">
    <name type="scientific">Thermoleptolyngbya oregonensis NK1-22</name>
    <dbReference type="NCBI Taxonomy" id="2547457"/>
    <lineage>
        <taxon>Bacteria</taxon>
        <taxon>Bacillati</taxon>
        <taxon>Cyanobacteriota</taxon>
        <taxon>Cyanophyceae</taxon>
        <taxon>Oculatellales</taxon>
        <taxon>Oculatellaceae</taxon>
        <taxon>Thermoleptolyngbya</taxon>
    </lineage>
</organism>